<dbReference type="InterPro" id="IPR014001">
    <property type="entry name" value="Helicase_ATP-bd"/>
</dbReference>
<dbReference type="Gene3D" id="3.40.50.300">
    <property type="entry name" value="P-loop containing nucleotide triphosphate hydrolases"/>
    <property type="match status" value="1"/>
</dbReference>
<evidence type="ECO:0000259" key="4">
    <source>
        <dbReference type="PROSITE" id="PS51194"/>
    </source>
</evidence>
<dbReference type="SUPFAM" id="SSF52540">
    <property type="entry name" value="P-loop containing nucleoside triphosphate hydrolases"/>
    <property type="match status" value="2"/>
</dbReference>
<reference evidence="5 6" key="1">
    <citation type="submission" date="2011-08" db="EMBL/GenBank/DDBJ databases">
        <title>The Genome Sequence of Plasmodium vivax Brazil I.</title>
        <authorList>
            <consortium name="The Broad Institute Genome Sequencing Platform"/>
            <consortium name="The Broad Institute Genome Sequencing Center for Infectious Disease"/>
            <person name="Neafsey D."/>
            <person name="Carlton J."/>
            <person name="Barnwell J."/>
            <person name="Collins W."/>
            <person name="Escalante A."/>
            <person name="Mullikin J."/>
            <person name="Saul A."/>
            <person name="Guigo R."/>
            <person name="Camara F."/>
            <person name="Young S.K."/>
            <person name="Zeng Q."/>
            <person name="Gargeya S."/>
            <person name="Fitzgerald M."/>
            <person name="Haas B."/>
            <person name="Abouelleil A."/>
            <person name="Alvarado L."/>
            <person name="Arachchi H.M."/>
            <person name="Berlin A."/>
            <person name="Brown A."/>
            <person name="Chapman S.B."/>
            <person name="Chen Z."/>
            <person name="Dunbar C."/>
            <person name="Freedman E."/>
            <person name="Gearin G."/>
            <person name="Gellesch M."/>
            <person name="Goldberg J."/>
            <person name="Griggs A."/>
            <person name="Gujja S."/>
            <person name="Heiman D."/>
            <person name="Howarth C."/>
            <person name="Larson L."/>
            <person name="Lui A."/>
            <person name="MacDonald P.J.P."/>
            <person name="Montmayeur A."/>
            <person name="Murphy C."/>
            <person name="Neiman D."/>
            <person name="Pearson M."/>
            <person name="Priest M."/>
            <person name="Roberts A."/>
            <person name="Saif S."/>
            <person name="Shea T."/>
            <person name="Shenoy N."/>
            <person name="Sisk P."/>
            <person name="Stolte C."/>
            <person name="Sykes S."/>
            <person name="Wortman J."/>
            <person name="Nusbaum C."/>
            <person name="Birren B."/>
        </authorList>
    </citation>
    <scope>NUCLEOTIDE SEQUENCE [LARGE SCALE GENOMIC DNA]</scope>
    <source>
        <strain evidence="5 6">Brazil I</strain>
    </source>
</reference>
<feature type="compositionally biased region" description="Basic and acidic residues" evidence="2">
    <location>
        <begin position="1375"/>
        <end position="1387"/>
    </location>
</feature>
<dbReference type="GO" id="GO:0016787">
    <property type="term" value="F:hydrolase activity"/>
    <property type="evidence" value="ECO:0007669"/>
    <property type="project" value="UniProtKB-KW"/>
</dbReference>
<feature type="domain" description="Helicase C-terminal" evidence="4">
    <location>
        <begin position="1008"/>
        <end position="1217"/>
    </location>
</feature>
<dbReference type="Gene3D" id="3.40.50.10810">
    <property type="entry name" value="Tandem AAA-ATPase domain"/>
    <property type="match status" value="1"/>
</dbReference>
<feature type="region of interest" description="Disordered" evidence="2">
    <location>
        <begin position="1290"/>
        <end position="1387"/>
    </location>
</feature>
<dbReference type="SMART" id="SM00487">
    <property type="entry name" value="DEXDc"/>
    <property type="match status" value="1"/>
</dbReference>
<sequence length="1567" mass="176894">MKKADGDSRQHTNVAASGEKPPCGGEKGASFCEAHMEGMALDISNEHVTGDAIFSKEDNMGRGGETPTLGVLQDGDAFELTSPLPLHKSDNESTGGSERKEPEGEMAHEGEIDHEEYLYVSEHLRIKKDKQIFVSNALNDYINEHLSFFSSCEEKFFGNKNGEAERFMEIGLNLKYLRYRDRQKRRKRRLASGGGAASAASATVTPAATTATPTATTASSDSSSLFSNSSSGESPCTSDEDILEQLHFDKESLRRMKRLEKSKNAYFKYLSDLCIQHDVMSRFTLPYFERVKRAIRKFPAKHKWKRDRCEASIQTMQVFLENEENVKRIELSQRRLRSDVVNSMFGFHIISDAHPMKVPIKGVNRLGAREAASGTTPWGATTLGSATLGGATSGTATLGTAPHACNPFAQKSWQSTKRAGTAKQSGGGSHGEEGARRRRRPGATKGNPHKGGGHLGESGYRESGYQESGYQESGYGASTYRESTYRVRGQGGGNPGTKNYLDEHIKKVHRNSRLHNKVGTLKEYTLLSNWDELRRHHHAVRVAADQRRSNAQMLANLCYEQMKLLEKKRKLIIEREEKERLRLLKENDMDAYINLLRNTKNKRLQELLDVTEEFLTSMSSCVLRQKKDSAFGVAPLGDPSSVGSNEMDSTYHSKGANVVMKSNYQDAREKYLLVSHSVKEKVVQPSILIGGTLMKYQLEGLEWLISLYNNNLHGILADEMGLGKTIQTISLFAYLKEFKWGGLSNGKSAPSSGRHKQPKNLIIVPLSTLPNWTSEFQAWCPSLKVITYRGTKCERRGLAKQMLESEYDICLTTFDFAIKEKALLIKIFWTYIVVDEGHRMKNSKSRFHIILKDFKSKQRVLLTGTPLQNNLSELWSLLNFLLPKIFSSCEDFERWFIRPLHNDKDLPDVTITEEEQLLIINRLHSVLLPFMLRRVKKDVLKSLPKRYEYNVHVDLSLHQKMLYRQIEMKGFTQINRNDGSISNKSCQNMVMQLRKVVNHPYLFLQEYNIDEYLIKCSGKFEVLDRMLPKLLRFRHKTLIFSQMTKLMDVLCDYLDFRGHRFLRLDGNSSLHERRRIIEQFNRVDGGSGEAGGAADGSCAGDNPLHLADSPLGEPNGGHDETMIFMLSTRSGSLGLNLQTADTVIIFDSDFNPHQDIQAMCRCHRIGQKNVVKVFRFITLSGVEELIFQRAQDKLTINDKVIQAGLFNKIYSDEDRRNKLKSIFQRSQKGQVTVQSTNPLLLNYYMQRSDAELEHFLKFDERYFGEELYAHLQTLNRERPDEAQFTYMREDMSGDEGGAGKLGSGTLPCDEPPTDEPPTDEPPTDEPPTDEPPTDEPPTDEPPTDEPPTNEPPTNEPLPDNPPPEEPRGGDAPSWAEERSAILKEENQNEIEKVLIKSKKLVNGDELPSYLFYDDTDDGPPVEFKRTRRQINVHLMDQENLSNVEFLQLIDSGGEEAAEGVEAEEEPEKEAEKDAQVIEKANGEEPNADPLNDDPLNADPLSAAPLGPQQKSSPYNFRRSGGTERTYNTRNGRASEGSSASPQRGKRKSRSPGEVRLNEDKRKRRSRG</sequence>
<feature type="compositionally biased region" description="Basic and acidic residues" evidence="2">
    <location>
        <begin position="1"/>
        <end position="10"/>
    </location>
</feature>
<feature type="compositionally biased region" description="Acidic residues" evidence="2">
    <location>
        <begin position="1452"/>
        <end position="1468"/>
    </location>
</feature>
<feature type="compositionally biased region" description="Polar residues" evidence="2">
    <location>
        <begin position="1522"/>
        <end position="1541"/>
    </location>
</feature>
<feature type="region of interest" description="Disordered" evidence="2">
    <location>
        <begin position="1"/>
        <end position="30"/>
    </location>
</feature>
<feature type="region of interest" description="Disordered" evidence="2">
    <location>
        <begin position="412"/>
        <end position="475"/>
    </location>
</feature>
<dbReference type="InterPro" id="IPR001650">
    <property type="entry name" value="Helicase_C-like"/>
</dbReference>
<dbReference type="EMBL" id="KQ234767">
    <property type="protein sequence ID" value="KMZ88363.1"/>
    <property type="molecule type" value="Genomic_DNA"/>
</dbReference>
<feature type="region of interest" description="Disordered" evidence="2">
    <location>
        <begin position="55"/>
        <end position="74"/>
    </location>
</feature>
<dbReference type="Proteomes" id="UP000053327">
    <property type="component" value="Unassembled WGS sequence"/>
</dbReference>
<keyword evidence="1" id="KW-0378">Hydrolase</keyword>
<feature type="compositionally biased region" description="Basic and acidic residues" evidence="2">
    <location>
        <begin position="1469"/>
        <end position="1482"/>
    </location>
</feature>
<feature type="region of interest" description="Disordered" evidence="2">
    <location>
        <begin position="201"/>
        <end position="238"/>
    </location>
</feature>
<dbReference type="Pfam" id="PF00271">
    <property type="entry name" value="Helicase_C"/>
    <property type="match status" value="2"/>
</dbReference>
<feature type="compositionally biased region" description="Low complexity" evidence="2">
    <location>
        <begin position="201"/>
        <end position="235"/>
    </location>
</feature>
<dbReference type="GO" id="GO:0004386">
    <property type="term" value="F:helicase activity"/>
    <property type="evidence" value="ECO:0007669"/>
    <property type="project" value="UniProtKB-KW"/>
</dbReference>
<feature type="compositionally biased region" description="Basic and acidic residues" evidence="2">
    <location>
        <begin position="1550"/>
        <end position="1560"/>
    </location>
</feature>
<feature type="compositionally biased region" description="Polar residues" evidence="2">
    <location>
        <begin position="412"/>
        <end position="424"/>
    </location>
</feature>
<dbReference type="InterPro" id="IPR049730">
    <property type="entry name" value="SNF2/RAD54-like_C"/>
</dbReference>
<evidence type="ECO:0000256" key="1">
    <source>
        <dbReference type="ARBA" id="ARBA00022801"/>
    </source>
</evidence>
<dbReference type="PANTHER" id="PTHR10799">
    <property type="entry name" value="SNF2/RAD54 HELICASE FAMILY"/>
    <property type="match status" value="1"/>
</dbReference>
<name>A0A0J9VMP9_PLAV1</name>
<dbReference type="FunFam" id="3.40.50.300:FF:001923">
    <property type="entry name" value="DEAD/DEAH box helicase"/>
    <property type="match status" value="1"/>
</dbReference>
<dbReference type="OrthoDB" id="5857104at2759"/>
<dbReference type="CDD" id="cd18793">
    <property type="entry name" value="SF2_C_SNF"/>
    <property type="match status" value="1"/>
</dbReference>
<keyword evidence="5" id="KW-0347">Helicase</keyword>
<organism evidence="5 6">
    <name type="scientific">Plasmodium vivax (strain Brazil I)</name>
    <dbReference type="NCBI Taxonomy" id="1033975"/>
    <lineage>
        <taxon>Eukaryota</taxon>
        <taxon>Sar</taxon>
        <taxon>Alveolata</taxon>
        <taxon>Apicomplexa</taxon>
        <taxon>Aconoidasida</taxon>
        <taxon>Haemosporida</taxon>
        <taxon>Plasmodiidae</taxon>
        <taxon>Plasmodium</taxon>
        <taxon>Plasmodium (Plasmodium)</taxon>
    </lineage>
</organism>
<dbReference type="SMART" id="SM00490">
    <property type="entry name" value="HELICc"/>
    <property type="match status" value="1"/>
</dbReference>
<dbReference type="InterPro" id="IPR000330">
    <property type="entry name" value="SNF2_N"/>
</dbReference>
<evidence type="ECO:0000313" key="6">
    <source>
        <dbReference type="Proteomes" id="UP000053327"/>
    </source>
</evidence>
<feature type="domain" description="Helicase ATP-binding" evidence="3">
    <location>
        <begin position="705"/>
        <end position="884"/>
    </location>
</feature>
<feature type="compositionally biased region" description="Basic residues" evidence="2">
    <location>
        <begin position="436"/>
        <end position="452"/>
    </location>
</feature>
<gene>
    <name evidence="5" type="ORF">PVBG_04562</name>
</gene>
<keyword evidence="5" id="KW-0547">Nucleotide-binding</keyword>
<accession>A0A0J9VMP9</accession>
<feature type="compositionally biased region" description="Pro residues" evidence="2">
    <location>
        <begin position="1344"/>
        <end position="1363"/>
    </location>
</feature>
<feature type="region of interest" description="Disordered" evidence="2">
    <location>
        <begin position="1451"/>
        <end position="1567"/>
    </location>
</feature>
<evidence type="ECO:0000256" key="2">
    <source>
        <dbReference type="SAM" id="MobiDB-lite"/>
    </source>
</evidence>
<dbReference type="PROSITE" id="PS51194">
    <property type="entry name" value="HELICASE_CTER"/>
    <property type="match status" value="1"/>
</dbReference>
<dbReference type="FunFam" id="3.40.50.10810:FF:000047">
    <property type="entry name" value="DEAD/DEAH box helicase"/>
    <property type="match status" value="1"/>
</dbReference>
<protein>
    <submittedName>
        <fullName evidence="5">Helicase</fullName>
    </submittedName>
</protein>
<keyword evidence="5" id="KW-0067">ATP-binding</keyword>
<dbReference type="InterPro" id="IPR038718">
    <property type="entry name" value="SNF2-like_sf"/>
</dbReference>
<dbReference type="PROSITE" id="PS51192">
    <property type="entry name" value="HELICASE_ATP_BIND_1"/>
    <property type="match status" value="1"/>
</dbReference>
<dbReference type="GO" id="GO:0005524">
    <property type="term" value="F:ATP binding"/>
    <property type="evidence" value="ECO:0007669"/>
    <property type="project" value="InterPro"/>
</dbReference>
<evidence type="ECO:0000259" key="3">
    <source>
        <dbReference type="PROSITE" id="PS51192"/>
    </source>
</evidence>
<feature type="compositionally biased region" description="Acidic residues" evidence="2">
    <location>
        <begin position="1311"/>
        <end position="1343"/>
    </location>
</feature>
<dbReference type="InterPro" id="IPR027417">
    <property type="entry name" value="P-loop_NTPase"/>
</dbReference>
<proteinExistence type="predicted"/>
<dbReference type="Pfam" id="PF00176">
    <property type="entry name" value="SNF2-rel_dom"/>
    <property type="match status" value="1"/>
</dbReference>
<evidence type="ECO:0000313" key="5">
    <source>
        <dbReference type="EMBL" id="KMZ88363.1"/>
    </source>
</evidence>
<feature type="region of interest" description="Disordered" evidence="2">
    <location>
        <begin position="81"/>
        <end position="107"/>
    </location>
</feature>
<feature type="compositionally biased region" description="Low complexity" evidence="2">
    <location>
        <begin position="1487"/>
        <end position="1500"/>
    </location>
</feature>
<feature type="compositionally biased region" description="Basic and acidic residues" evidence="2">
    <location>
        <begin position="87"/>
        <end position="107"/>
    </location>
</feature>